<evidence type="ECO:0000313" key="4">
    <source>
        <dbReference type="Proteomes" id="UP000535543"/>
    </source>
</evidence>
<reference evidence="3 4" key="1">
    <citation type="submission" date="2019-05" db="EMBL/GenBank/DDBJ databases">
        <authorList>
            <person name="Lee S.D."/>
        </authorList>
    </citation>
    <scope>NUCLEOTIDE SEQUENCE [LARGE SCALE GENOMIC DNA]</scope>
    <source>
        <strain evidence="3 4">YC2-7</strain>
    </source>
</reference>
<dbReference type="RefSeq" id="WP_169589027.1">
    <property type="nucleotide sequence ID" value="NZ_VCQU01000005.1"/>
</dbReference>
<organism evidence="3 4">
    <name type="scientific">Antrihabitans stalactiti</name>
    <dbReference type="NCBI Taxonomy" id="2584121"/>
    <lineage>
        <taxon>Bacteria</taxon>
        <taxon>Bacillati</taxon>
        <taxon>Actinomycetota</taxon>
        <taxon>Actinomycetes</taxon>
        <taxon>Mycobacteriales</taxon>
        <taxon>Nocardiaceae</taxon>
        <taxon>Antrihabitans</taxon>
    </lineage>
</organism>
<comment type="caution">
    <text evidence="3">The sequence shown here is derived from an EMBL/GenBank/DDBJ whole genome shotgun (WGS) entry which is preliminary data.</text>
</comment>
<name>A0A848KD64_9NOCA</name>
<keyword evidence="2" id="KW-0812">Transmembrane</keyword>
<proteinExistence type="predicted"/>
<evidence type="ECO:0000313" key="3">
    <source>
        <dbReference type="EMBL" id="NMN96785.1"/>
    </source>
</evidence>
<dbReference type="EMBL" id="VCQU01000005">
    <property type="protein sequence ID" value="NMN96785.1"/>
    <property type="molecule type" value="Genomic_DNA"/>
</dbReference>
<sequence length="260" mass="27573">MSYPGDPHNPQDPYLPPPGQGYGPPPQYGPDQQYQPTAQYTAGQQYGTGPEYQQNAGYGYQQPPPPPPKKPVSLIVFGVVLVIVTLVALGIVVVLTRGGDSNDKVADKTSTSAATSSRTSSQTTSASPSRTSTKPAAGFAVNDCLANVPKNPTVDSCTSSAATYKVVEVSSTGSCRPDVGYVPVNGTTYCLQVNFNVNGCYGKPADKEWVVPAATCRAPGTIVVVDVVNGVNDKNQCNPQVFDNSWYYYDPPVTVCFNEF</sequence>
<evidence type="ECO:0000256" key="2">
    <source>
        <dbReference type="SAM" id="Phobius"/>
    </source>
</evidence>
<keyword evidence="4" id="KW-1185">Reference proteome</keyword>
<feature type="compositionally biased region" description="Pro residues" evidence="1">
    <location>
        <begin position="13"/>
        <end position="28"/>
    </location>
</feature>
<dbReference type="Proteomes" id="UP000535543">
    <property type="component" value="Unassembled WGS sequence"/>
</dbReference>
<feature type="region of interest" description="Disordered" evidence="1">
    <location>
        <begin position="100"/>
        <end position="134"/>
    </location>
</feature>
<feature type="transmembrane region" description="Helical" evidence="2">
    <location>
        <begin position="72"/>
        <end position="95"/>
    </location>
</feature>
<protein>
    <submittedName>
        <fullName evidence="3">Uncharacterized protein</fullName>
    </submittedName>
</protein>
<evidence type="ECO:0000256" key="1">
    <source>
        <dbReference type="SAM" id="MobiDB-lite"/>
    </source>
</evidence>
<feature type="compositionally biased region" description="Low complexity" evidence="1">
    <location>
        <begin position="108"/>
        <end position="134"/>
    </location>
</feature>
<reference evidence="3 4" key="2">
    <citation type="submission" date="2020-06" db="EMBL/GenBank/DDBJ databases">
        <title>Antribacter stalactiti gen. nov., sp. nov., a new member of the family Nacardiaceae isolated from a cave.</title>
        <authorList>
            <person name="Kim I.S."/>
        </authorList>
    </citation>
    <scope>NUCLEOTIDE SEQUENCE [LARGE SCALE GENOMIC DNA]</scope>
    <source>
        <strain evidence="3 4">YC2-7</strain>
    </source>
</reference>
<feature type="compositionally biased region" description="Polar residues" evidence="1">
    <location>
        <begin position="37"/>
        <end position="56"/>
    </location>
</feature>
<gene>
    <name evidence="3" type="ORF">FGL95_17240</name>
</gene>
<dbReference type="AlphaFoldDB" id="A0A848KD64"/>
<keyword evidence="2" id="KW-0472">Membrane</keyword>
<accession>A0A848KD64</accession>
<feature type="region of interest" description="Disordered" evidence="1">
    <location>
        <begin position="1"/>
        <end position="67"/>
    </location>
</feature>
<keyword evidence="2" id="KW-1133">Transmembrane helix</keyword>